<dbReference type="PANTHER" id="PTHR36180">
    <property type="entry name" value="DNA-BINDING PROTEIN-RELATED-RELATED"/>
    <property type="match status" value="1"/>
</dbReference>
<name>A8M019_SALAI</name>
<dbReference type="HOGENOM" id="CLU_046670_0_4_11"/>
<dbReference type="STRING" id="391037.Sare_3740"/>
<gene>
    <name evidence="3" type="ordered locus">Sare_3740</name>
    <name evidence="4" type="ordered locus">Sare_3791</name>
</gene>
<dbReference type="OrthoDB" id="9812611at2"/>
<dbReference type="eggNOG" id="COG3617">
    <property type="taxonomic scope" value="Bacteria"/>
</dbReference>
<evidence type="ECO:0000313" key="4">
    <source>
        <dbReference type="EMBL" id="ABV99584.1"/>
    </source>
</evidence>
<proteinExistence type="predicted"/>
<dbReference type="EMBL" id="CP000850">
    <property type="protein sequence ID" value="ABV99584.1"/>
    <property type="molecule type" value="Genomic_DNA"/>
</dbReference>
<reference evidence="3" key="1">
    <citation type="submission" date="2007-10" db="EMBL/GenBank/DDBJ databases">
        <title>Complete sequence of Salinispora arenicola CNS-205.</title>
        <authorList>
            <consortium name="US DOE Joint Genome Institute"/>
            <person name="Copeland A."/>
            <person name="Lucas S."/>
            <person name="Lapidus A."/>
            <person name="Barry K."/>
            <person name="Glavina del Rio T."/>
            <person name="Dalin E."/>
            <person name="Tice H."/>
            <person name="Pitluck S."/>
            <person name="Foster B."/>
            <person name="Schmutz J."/>
            <person name="Larimer F."/>
            <person name="Land M."/>
            <person name="Hauser L."/>
            <person name="Kyrpides N."/>
            <person name="Ivanova N."/>
            <person name="Jensen P.R."/>
            <person name="Moore B.S."/>
            <person name="Penn K."/>
            <person name="Jenkins C."/>
            <person name="Udwary D."/>
            <person name="Xiang L."/>
            <person name="Gontang E."/>
            <person name="Richardson P."/>
        </authorList>
    </citation>
    <scope>NUCLEOTIDE SEQUENCE [LARGE SCALE GENOMIC DNA]</scope>
    <source>
        <strain evidence="3">CNS-205</strain>
    </source>
</reference>
<dbReference type="GO" id="GO:0003677">
    <property type="term" value="F:DNA binding"/>
    <property type="evidence" value="ECO:0007669"/>
    <property type="project" value="InterPro"/>
</dbReference>
<dbReference type="KEGG" id="saq:Sare_3791"/>
<evidence type="ECO:0000259" key="2">
    <source>
        <dbReference type="PROSITE" id="PS51750"/>
    </source>
</evidence>
<dbReference type="InterPro" id="IPR005039">
    <property type="entry name" value="Ant_C"/>
</dbReference>
<dbReference type="KEGG" id="saq:Sare_3740"/>
<dbReference type="Pfam" id="PF02498">
    <property type="entry name" value="Bro-N"/>
    <property type="match status" value="1"/>
</dbReference>
<feature type="domain" description="Bro-N" evidence="2">
    <location>
        <begin position="19"/>
        <end position="125"/>
    </location>
</feature>
<dbReference type="Pfam" id="PF03374">
    <property type="entry name" value="ANT"/>
    <property type="match status" value="1"/>
</dbReference>
<organism evidence="3">
    <name type="scientific">Salinispora arenicola (strain CNS-205)</name>
    <dbReference type="NCBI Taxonomy" id="391037"/>
    <lineage>
        <taxon>Bacteria</taxon>
        <taxon>Bacillati</taxon>
        <taxon>Actinomycetota</taxon>
        <taxon>Actinomycetes</taxon>
        <taxon>Micromonosporales</taxon>
        <taxon>Micromonosporaceae</taxon>
        <taxon>Salinispora</taxon>
    </lineage>
</organism>
<dbReference type="InterPro" id="IPR003497">
    <property type="entry name" value="BRO_N_domain"/>
</dbReference>
<accession>A8M019</accession>
<dbReference type="SMART" id="SM01040">
    <property type="entry name" value="Bro-N"/>
    <property type="match status" value="1"/>
</dbReference>
<dbReference type="eggNOG" id="COG3645">
    <property type="taxonomic scope" value="Bacteria"/>
</dbReference>
<dbReference type="AlphaFoldDB" id="A8M019"/>
<feature type="region of interest" description="Disordered" evidence="1">
    <location>
        <begin position="1"/>
        <end position="20"/>
    </location>
</feature>
<dbReference type="PATRIC" id="fig|391037.6.peg.3770"/>
<dbReference type="EMBL" id="CP000850">
    <property type="protein sequence ID" value="ABV99533.1"/>
    <property type="molecule type" value="Genomic_DNA"/>
</dbReference>
<dbReference type="PROSITE" id="PS51750">
    <property type="entry name" value="BRO_N"/>
    <property type="match status" value="1"/>
</dbReference>
<protein>
    <submittedName>
        <fullName evidence="3">Prophage antirepressor</fullName>
    </submittedName>
</protein>
<dbReference type="PANTHER" id="PTHR36180:SF2">
    <property type="entry name" value="BRO FAMILY PROTEIN"/>
    <property type="match status" value="1"/>
</dbReference>
<sequence>MTHPQGPAGPGPGGTTGPGREITTFEFGDLPLRTVTVGNEPWFVAVDVCRALEIGNPRQAVSYLDDDEVRQAPVTTDDGSDRVLMTNVVSEAGLYSLILRSRKPEAKAFKRWVTHDVLPAIRATGRYESVPAVPQSYADALQLAADQARQLDAQAAELAEAAPKAASWDTLASAEGDWSVRDAAKVLSRDPGLDLGERRLFTVLGEQQWIYRQRADGRWRPYQRAIESGWLSELPSTHYHPRTGELVLDTPQVRVTTRGLHLLHRRLGGTQPLRTHEQTALIQ</sequence>
<evidence type="ECO:0000256" key="1">
    <source>
        <dbReference type="SAM" id="MobiDB-lite"/>
    </source>
</evidence>
<evidence type="ECO:0000313" key="3">
    <source>
        <dbReference type="EMBL" id="ABV99533.1"/>
    </source>
</evidence>